<dbReference type="Proteomes" id="UP000064201">
    <property type="component" value="Chromosome"/>
</dbReference>
<sequence>MTARKGADGIMAWIDAGTFGMATHPSDCPPTPVIPETAQRLSGISAAECGADVGVFAREEIPALRFATAGDDGQGLRPG</sequence>
<dbReference type="PATRIC" id="fig|106634.4.peg.1438"/>
<dbReference type="KEGG" id="tvr:TVD_07035"/>
<dbReference type="AlphaFoldDB" id="A0A0G3G439"/>
<gene>
    <name evidence="1" type="ORF">TVD_07035</name>
</gene>
<evidence type="ECO:0000313" key="2">
    <source>
        <dbReference type="Proteomes" id="UP000064201"/>
    </source>
</evidence>
<protein>
    <submittedName>
        <fullName evidence="1">Uncharacterized protein</fullName>
    </submittedName>
</protein>
<proteinExistence type="predicted"/>
<reference evidence="1 2" key="1">
    <citation type="submission" date="2015-04" db="EMBL/GenBank/DDBJ databases">
        <title>Complete Sequence for the Genome of the Thioalkalivibrio versutus D301.</title>
        <authorList>
            <person name="Mu T."/>
            <person name="Zhou J."/>
            <person name="Xu X."/>
        </authorList>
    </citation>
    <scope>NUCLEOTIDE SEQUENCE [LARGE SCALE GENOMIC DNA]</scope>
    <source>
        <strain evidence="1 2">D301</strain>
    </source>
</reference>
<evidence type="ECO:0000313" key="1">
    <source>
        <dbReference type="EMBL" id="AKJ95129.1"/>
    </source>
</evidence>
<dbReference type="EMBL" id="CP011367">
    <property type="protein sequence ID" value="AKJ95129.1"/>
    <property type="molecule type" value="Genomic_DNA"/>
</dbReference>
<name>A0A0G3G439_9GAMM</name>
<accession>A0A0G3G439</accession>
<organism evidence="1 2">
    <name type="scientific">Thioalkalivibrio versutus</name>
    <dbReference type="NCBI Taxonomy" id="106634"/>
    <lineage>
        <taxon>Bacteria</taxon>
        <taxon>Pseudomonadati</taxon>
        <taxon>Pseudomonadota</taxon>
        <taxon>Gammaproteobacteria</taxon>
        <taxon>Chromatiales</taxon>
        <taxon>Ectothiorhodospiraceae</taxon>
        <taxon>Thioalkalivibrio</taxon>
    </lineage>
</organism>
<keyword evidence="2" id="KW-1185">Reference proteome</keyword>